<accession>A0ABU9LIA2</accession>
<comment type="caution">
    <text evidence="2">The sequence shown here is derived from an EMBL/GenBank/DDBJ whole genome shotgun (WGS) entry which is preliminary data.</text>
</comment>
<feature type="domain" description="YvlB/LiaX N-terminal" evidence="1">
    <location>
        <begin position="5"/>
        <end position="32"/>
    </location>
</feature>
<dbReference type="Pfam" id="PF22746">
    <property type="entry name" value="SHOCT-like_DUF2089-C"/>
    <property type="match status" value="1"/>
</dbReference>
<reference evidence="2 3" key="1">
    <citation type="submission" date="2024-04" db="EMBL/GenBank/DDBJ databases">
        <authorList>
            <person name="Wu Y.S."/>
            <person name="Zhang L."/>
        </authorList>
    </citation>
    <scope>NUCLEOTIDE SEQUENCE [LARGE SCALE GENOMIC DNA]</scope>
    <source>
        <strain evidence="2 3">KG-01</strain>
    </source>
</reference>
<evidence type="ECO:0000313" key="3">
    <source>
        <dbReference type="Proteomes" id="UP001398420"/>
    </source>
</evidence>
<dbReference type="Proteomes" id="UP001398420">
    <property type="component" value="Unassembled WGS sequence"/>
</dbReference>
<sequence length="122" mass="13749">MQENLTRILTMVQDGTISVEQGTELIELLKTPPLKESTDKILRVRIQSDQTEKVEVNLPITLAKILLQTSEQILPNIPQLKDYVTQIDLAQLSYAVEHELTGTIVDIQSANGDYVSIFIEEQ</sequence>
<protein>
    <recommendedName>
        <fullName evidence="1">YvlB/LiaX N-terminal domain-containing protein</fullName>
    </recommendedName>
</protein>
<dbReference type="RefSeq" id="WP_068452144.1">
    <property type="nucleotide sequence ID" value="NZ_JBCEWA010000002.1"/>
</dbReference>
<organism evidence="2 3">
    <name type="scientific">Kurthia gibsonii</name>
    <dbReference type="NCBI Taxonomy" id="33946"/>
    <lineage>
        <taxon>Bacteria</taxon>
        <taxon>Bacillati</taxon>
        <taxon>Bacillota</taxon>
        <taxon>Bacilli</taxon>
        <taxon>Bacillales</taxon>
        <taxon>Caryophanaceae</taxon>
        <taxon>Kurthia</taxon>
    </lineage>
</organism>
<evidence type="ECO:0000259" key="1">
    <source>
        <dbReference type="Pfam" id="PF22746"/>
    </source>
</evidence>
<dbReference type="InterPro" id="IPR053959">
    <property type="entry name" value="YvlB/LiaX_N"/>
</dbReference>
<dbReference type="EMBL" id="JBCEWA010000002">
    <property type="protein sequence ID" value="MEL5987409.1"/>
    <property type="molecule type" value="Genomic_DNA"/>
</dbReference>
<gene>
    <name evidence="2" type="ORF">AAF454_03080</name>
</gene>
<proteinExistence type="predicted"/>
<evidence type="ECO:0000313" key="2">
    <source>
        <dbReference type="EMBL" id="MEL5987409.1"/>
    </source>
</evidence>
<name>A0ABU9LIA2_9BACL</name>
<keyword evidence="3" id="KW-1185">Reference proteome</keyword>